<comment type="caution">
    <text evidence="6">The sequence shown here is derived from an EMBL/GenBank/DDBJ whole genome shotgun (WGS) entry which is preliminary data.</text>
</comment>
<sequence>MINLVPITGTFMGILGGYYLYLSARVIKERVRLQISVGDGTSNVVNALIASQKSGLPIDEKELPKKYTDLVGAIRSHANFGEYVPMVGVLALILELHGANPLFLKTMLGLFTAARVLHVEFGMKAKNYLRWGRVTGTMITFTTIALSSIGCIYLSNEHTFKALLKH</sequence>
<evidence type="ECO:0000256" key="5">
    <source>
        <dbReference type="SAM" id="Phobius"/>
    </source>
</evidence>
<dbReference type="Gene3D" id="1.20.120.550">
    <property type="entry name" value="Membrane associated eicosanoid/glutathione metabolism-like domain"/>
    <property type="match status" value="1"/>
</dbReference>
<comment type="subcellular location">
    <subcellularLocation>
        <location evidence="1">Membrane</location>
    </subcellularLocation>
</comment>
<dbReference type="SUPFAM" id="SSF161084">
    <property type="entry name" value="MAPEG domain-like"/>
    <property type="match status" value="1"/>
</dbReference>
<dbReference type="AlphaFoldDB" id="A0A8J4Q062"/>
<evidence type="ECO:0000313" key="6">
    <source>
        <dbReference type="EMBL" id="KAF2076279.1"/>
    </source>
</evidence>
<name>A0A8J4Q062_9MYCE</name>
<accession>A0A8J4Q062</accession>
<dbReference type="GO" id="GO:0016020">
    <property type="term" value="C:membrane"/>
    <property type="evidence" value="ECO:0007669"/>
    <property type="project" value="UniProtKB-SubCell"/>
</dbReference>
<dbReference type="InterPro" id="IPR001129">
    <property type="entry name" value="Membr-assoc_MAPEG"/>
</dbReference>
<gene>
    <name evidence="6" type="ORF">CYY_002394</name>
</gene>
<keyword evidence="4 5" id="KW-0472">Membrane</keyword>
<evidence type="ECO:0000256" key="2">
    <source>
        <dbReference type="ARBA" id="ARBA00022692"/>
    </source>
</evidence>
<keyword evidence="2 5" id="KW-0812">Transmembrane</keyword>
<feature type="transmembrane region" description="Helical" evidence="5">
    <location>
        <begin position="6"/>
        <end position="24"/>
    </location>
</feature>
<dbReference type="PANTHER" id="PTHR35814">
    <property type="match status" value="1"/>
</dbReference>
<dbReference type="OrthoDB" id="19091at2759"/>
<dbReference type="EMBL" id="AJWJ01000066">
    <property type="protein sequence ID" value="KAF2076279.1"/>
    <property type="molecule type" value="Genomic_DNA"/>
</dbReference>
<evidence type="ECO:0000256" key="1">
    <source>
        <dbReference type="ARBA" id="ARBA00004370"/>
    </source>
</evidence>
<reference evidence="6" key="1">
    <citation type="submission" date="2020-01" db="EMBL/GenBank/DDBJ databases">
        <title>Development of genomics and gene disruption for Polysphondylium violaceum indicates a role for the polyketide synthase stlB in stalk morphogenesis.</title>
        <authorList>
            <person name="Narita B."/>
            <person name="Kawabe Y."/>
            <person name="Kin K."/>
            <person name="Saito T."/>
            <person name="Gibbs R."/>
            <person name="Kuspa A."/>
            <person name="Muzny D."/>
            <person name="Queller D."/>
            <person name="Richards S."/>
            <person name="Strassman J."/>
            <person name="Sucgang R."/>
            <person name="Worley K."/>
            <person name="Schaap P."/>
        </authorList>
    </citation>
    <scope>NUCLEOTIDE SEQUENCE</scope>
    <source>
        <strain evidence="6">QSvi11</strain>
    </source>
</reference>
<keyword evidence="7" id="KW-1185">Reference proteome</keyword>
<dbReference type="InterPro" id="IPR023352">
    <property type="entry name" value="MAPEG-like_dom_sf"/>
</dbReference>
<evidence type="ECO:0000256" key="4">
    <source>
        <dbReference type="ARBA" id="ARBA00023136"/>
    </source>
</evidence>
<evidence type="ECO:0008006" key="8">
    <source>
        <dbReference type="Google" id="ProtNLM"/>
    </source>
</evidence>
<organism evidence="6 7">
    <name type="scientific">Polysphondylium violaceum</name>
    <dbReference type="NCBI Taxonomy" id="133409"/>
    <lineage>
        <taxon>Eukaryota</taxon>
        <taxon>Amoebozoa</taxon>
        <taxon>Evosea</taxon>
        <taxon>Eumycetozoa</taxon>
        <taxon>Dictyostelia</taxon>
        <taxon>Dictyosteliales</taxon>
        <taxon>Dictyosteliaceae</taxon>
        <taxon>Polysphondylium</taxon>
    </lineage>
</organism>
<proteinExistence type="predicted"/>
<evidence type="ECO:0000313" key="7">
    <source>
        <dbReference type="Proteomes" id="UP000695562"/>
    </source>
</evidence>
<evidence type="ECO:0000256" key="3">
    <source>
        <dbReference type="ARBA" id="ARBA00022989"/>
    </source>
</evidence>
<protein>
    <recommendedName>
        <fullName evidence="8">Glutathione S-transferase</fullName>
    </recommendedName>
</protein>
<dbReference type="Pfam" id="PF01124">
    <property type="entry name" value="MAPEG"/>
    <property type="match status" value="1"/>
</dbReference>
<dbReference type="PANTHER" id="PTHR35814:SF1">
    <property type="entry name" value="GLUTATHIONE S-TRANSFERASE-RELATED"/>
    <property type="match status" value="1"/>
</dbReference>
<feature type="transmembrane region" description="Helical" evidence="5">
    <location>
        <begin position="134"/>
        <end position="155"/>
    </location>
</feature>
<dbReference type="Proteomes" id="UP000695562">
    <property type="component" value="Unassembled WGS sequence"/>
</dbReference>
<keyword evidence="3 5" id="KW-1133">Transmembrane helix</keyword>